<dbReference type="KEGG" id="rsi:Runsl_3007"/>
<evidence type="ECO:0000256" key="2">
    <source>
        <dbReference type="ARBA" id="ARBA00022517"/>
    </source>
</evidence>
<dbReference type="GO" id="GO:0006412">
    <property type="term" value="P:translation"/>
    <property type="evidence" value="ECO:0007669"/>
    <property type="project" value="TreeGrafter"/>
</dbReference>
<sequence length="155" mass="17456">MNVKEKIVELLSTLLEDDKFFIVEVQVSASKVRQKVTVLIDSDPGISIDECAEISRQLGEMLETQEVLPNAYTLEVSSPGVDYPLAMPRQFRKNIGRTLRVILKDGIEKKGQLISADEFGFVLLEEVKKKKKDQVPGELPFAYTDIAKAEVQIKF</sequence>
<dbReference type="InterPro" id="IPR035956">
    <property type="entry name" value="RimP_N_sf"/>
</dbReference>
<reference evidence="6 7" key="2">
    <citation type="journal article" date="2012" name="Stand. Genomic Sci.">
        <title>Complete genome sequence of the aquatic bacterium Runella slithyformis type strain (LSU 4(T)).</title>
        <authorList>
            <person name="Copeland A."/>
            <person name="Zhang X."/>
            <person name="Misra M."/>
            <person name="Lapidus A."/>
            <person name="Nolan M."/>
            <person name="Lucas S."/>
            <person name="Deshpande S."/>
            <person name="Cheng J.F."/>
            <person name="Tapia R."/>
            <person name="Goodwin L.A."/>
            <person name="Pitluck S."/>
            <person name="Liolios K."/>
            <person name="Pagani I."/>
            <person name="Ivanova N."/>
            <person name="Mikhailova N."/>
            <person name="Pati A."/>
            <person name="Chen A."/>
            <person name="Palaniappan K."/>
            <person name="Land M."/>
            <person name="Hauser L."/>
            <person name="Pan C."/>
            <person name="Jeffries C.D."/>
            <person name="Detter J.C."/>
            <person name="Brambilla E.M."/>
            <person name="Rohde M."/>
            <person name="Djao O.D."/>
            <person name="Goker M."/>
            <person name="Sikorski J."/>
            <person name="Tindall B.J."/>
            <person name="Woyke T."/>
            <person name="Bristow J."/>
            <person name="Eisen J.A."/>
            <person name="Markowitz V."/>
            <person name="Hugenholtz P."/>
            <person name="Kyrpides N.C."/>
            <person name="Klenk H.P."/>
            <person name="Mavromatis K."/>
        </authorList>
    </citation>
    <scope>NUCLEOTIDE SEQUENCE [LARGE SCALE GENOMIC DNA]</scope>
    <source>
        <strain evidence="7">ATCC 29530 / DSM 19594 / LMG 11500 / NCIMB 11436 / LSU 4</strain>
    </source>
</reference>
<dbReference type="GO" id="GO:0005829">
    <property type="term" value="C:cytosol"/>
    <property type="evidence" value="ECO:0007669"/>
    <property type="project" value="TreeGrafter"/>
</dbReference>
<organism evidence="6 7">
    <name type="scientific">Runella slithyformis (strain ATCC 29530 / DSM 19594 / LMG 11500 / NCIMB 11436 / LSU 4)</name>
    <dbReference type="NCBI Taxonomy" id="761193"/>
    <lineage>
        <taxon>Bacteria</taxon>
        <taxon>Pseudomonadati</taxon>
        <taxon>Bacteroidota</taxon>
        <taxon>Cytophagia</taxon>
        <taxon>Cytophagales</taxon>
        <taxon>Spirosomataceae</taxon>
        <taxon>Runella</taxon>
    </lineage>
</organism>
<dbReference type="Gene3D" id="3.30.300.70">
    <property type="entry name" value="RimP-like superfamily, N-terminal"/>
    <property type="match status" value="1"/>
</dbReference>
<gene>
    <name evidence="3" type="primary">rimP</name>
    <name evidence="6" type="ordered locus">Runsl_3007</name>
</gene>
<dbReference type="Proteomes" id="UP000000493">
    <property type="component" value="Chromosome"/>
</dbReference>
<feature type="domain" description="Ribosome maturation factor RimP N-terminal" evidence="4">
    <location>
        <begin position="11"/>
        <end position="82"/>
    </location>
</feature>
<dbReference type="SUPFAM" id="SSF75420">
    <property type="entry name" value="YhbC-like, N-terminal domain"/>
    <property type="match status" value="1"/>
</dbReference>
<dbReference type="InterPro" id="IPR028998">
    <property type="entry name" value="RimP_C"/>
</dbReference>
<evidence type="ECO:0000259" key="5">
    <source>
        <dbReference type="Pfam" id="PF17384"/>
    </source>
</evidence>
<evidence type="ECO:0000256" key="3">
    <source>
        <dbReference type="HAMAP-Rule" id="MF_01077"/>
    </source>
</evidence>
<evidence type="ECO:0000313" key="7">
    <source>
        <dbReference type="Proteomes" id="UP000000493"/>
    </source>
</evidence>
<evidence type="ECO:0000256" key="1">
    <source>
        <dbReference type="ARBA" id="ARBA00022490"/>
    </source>
</evidence>
<dbReference type="EMBL" id="CP002859">
    <property type="protein sequence ID" value="AEI49392.1"/>
    <property type="molecule type" value="Genomic_DNA"/>
</dbReference>
<dbReference type="InterPro" id="IPR003728">
    <property type="entry name" value="Ribosome_maturation_RimP"/>
</dbReference>
<dbReference type="PANTHER" id="PTHR33867">
    <property type="entry name" value="RIBOSOME MATURATION FACTOR RIMP"/>
    <property type="match status" value="1"/>
</dbReference>
<dbReference type="PANTHER" id="PTHR33867:SF1">
    <property type="entry name" value="RIBOSOME MATURATION FACTOR RIMP"/>
    <property type="match status" value="1"/>
</dbReference>
<dbReference type="SUPFAM" id="SSF50182">
    <property type="entry name" value="Sm-like ribonucleoproteins"/>
    <property type="match status" value="1"/>
</dbReference>
<comment type="similarity">
    <text evidence="3">Belongs to the RimP family.</text>
</comment>
<proteinExistence type="inferred from homology"/>
<evidence type="ECO:0000259" key="4">
    <source>
        <dbReference type="Pfam" id="PF02576"/>
    </source>
</evidence>
<accession>A0A7U3ZLG8</accession>
<name>A0A7U3ZLG8_RUNSL</name>
<feature type="domain" description="Ribosome maturation factor RimP C-terminal" evidence="5">
    <location>
        <begin position="87"/>
        <end position="155"/>
    </location>
</feature>
<protein>
    <recommendedName>
        <fullName evidence="3">Ribosome maturation factor RimP</fullName>
    </recommendedName>
</protein>
<dbReference type="InterPro" id="IPR028989">
    <property type="entry name" value="RimP_N"/>
</dbReference>
<keyword evidence="7" id="KW-1185">Reference proteome</keyword>
<dbReference type="HAMAP" id="MF_01077">
    <property type="entry name" value="RimP"/>
    <property type="match status" value="1"/>
</dbReference>
<dbReference type="GO" id="GO:0000028">
    <property type="term" value="P:ribosomal small subunit assembly"/>
    <property type="evidence" value="ECO:0007669"/>
    <property type="project" value="TreeGrafter"/>
</dbReference>
<keyword evidence="2 3" id="KW-0690">Ribosome biogenesis</keyword>
<comment type="function">
    <text evidence="3">Required for maturation of 30S ribosomal subunits.</text>
</comment>
<dbReference type="Pfam" id="PF17384">
    <property type="entry name" value="DUF150_C"/>
    <property type="match status" value="1"/>
</dbReference>
<evidence type="ECO:0000313" key="6">
    <source>
        <dbReference type="EMBL" id="AEI49392.1"/>
    </source>
</evidence>
<dbReference type="Pfam" id="PF02576">
    <property type="entry name" value="RimP_N"/>
    <property type="match status" value="1"/>
</dbReference>
<dbReference type="RefSeq" id="WP_013928699.1">
    <property type="nucleotide sequence ID" value="NC_015703.1"/>
</dbReference>
<dbReference type="InterPro" id="IPR010920">
    <property type="entry name" value="LSM_dom_sf"/>
</dbReference>
<reference evidence="7" key="1">
    <citation type="submission" date="2011-06" db="EMBL/GenBank/DDBJ databases">
        <title>The complete genome of chromosome of Runella slithyformis DSM 19594.</title>
        <authorList>
            <consortium name="US DOE Joint Genome Institute (JGI-PGF)"/>
            <person name="Lucas S."/>
            <person name="Han J."/>
            <person name="Lapidus A."/>
            <person name="Bruce D."/>
            <person name="Goodwin L."/>
            <person name="Pitluck S."/>
            <person name="Peters L."/>
            <person name="Kyrpides N."/>
            <person name="Mavromatis K."/>
            <person name="Ivanova N."/>
            <person name="Ovchinnikova G."/>
            <person name="Zhang X."/>
            <person name="Misra M."/>
            <person name="Detter J.C."/>
            <person name="Tapia R."/>
            <person name="Han C."/>
            <person name="Land M."/>
            <person name="Hauser L."/>
            <person name="Markowitz V."/>
            <person name="Cheng J.-F."/>
            <person name="Hugenholtz P."/>
            <person name="Woyke T."/>
            <person name="Wu D."/>
            <person name="Tindall B."/>
            <person name="Faehrich R."/>
            <person name="Brambilla E."/>
            <person name="Klenk H.-P."/>
            <person name="Eisen J.A."/>
        </authorList>
    </citation>
    <scope>NUCLEOTIDE SEQUENCE [LARGE SCALE GENOMIC DNA]</scope>
    <source>
        <strain evidence="7">ATCC 29530 / DSM 19594 / LMG 11500 / NCIMB 11436 / LSU 4</strain>
    </source>
</reference>
<dbReference type="AlphaFoldDB" id="A0A7U3ZLG8"/>
<comment type="subcellular location">
    <subcellularLocation>
        <location evidence="3">Cytoplasm</location>
    </subcellularLocation>
</comment>
<keyword evidence="1 3" id="KW-0963">Cytoplasm</keyword>